<dbReference type="GO" id="GO:0016788">
    <property type="term" value="F:hydrolase activity, acting on ester bonds"/>
    <property type="evidence" value="ECO:0007669"/>
    <property type="project" value="UniProtKB-ARBA"/>
</dbReference>
<dbReference type="CDD" id="cd01830">
    <property type="entry name" value="XynE_like"/>
    <property type="match status" value="1"/>
</dbReference>
<organism evidence="3 4">
    <name type="scientific">Bordetella genomosp. 10</name>
    <dbReference type="NCBI Taxonomy" id="1416804"/>
    <lineage>
        <taxon>Bacteria</taxon>
        <taxon>Pseudomonadati</taxon>
        <taxon>Pseudomonadota</taxon>
        <taxon>Betaproteobacteria</taxon>
        <taxon>Burkholderiales</taxon>
        <taxon>Alcaligenaceae</taxon>
        <taxon>Bordetella</taxon>
    </lineage>
</organism>
<dbReference type="OrthoDB" id="1828825at2"/>
<keyword evidence="4" id="KW-1185">Reference proteome</keyword>
<comment type="caution">
    <text evidence="3">The sequence shown here is derived from an EMBL/GenBank/DDBJ whole genome shotgun (WGS) entry which is preliminary data.</text>
</comment>
<dbReference type="PANTHER" id="PTHR43784">
    <property type="entry name" value="GDSL-LIKE LIPASE/ACYLHYDROLASE, PUTATIVE (AFU_ORTHOLOGUE AFUA_2G00820)-RELATED"/>
    <property type="match status" value="1"/>
</dbReference>
<feature type="region of interest" description="Disordered" evidence="1">
    <location>
        <begin position="187"/>
        <end position="218"/>
    </location>
</feature>
<dbReference type="InterPro" id="IPR036514">
    <property type="entry name" value="SGNH_hydro_sf"/>
</dbReference>
<proteinExistence type="predicted"/>
<evidence type="ECO:0000313" key="3">
    <source>
        <dbReference type="EMBL" id="OZI32569.1"/>
    </source>
</evidence>
<dbReference type="Gene3D" id="3.40.50.1110">
    <property type="entry name" value="SGNH hydrolase"/>
    <property type="match status" value="1"/>
</dbReference>
<dbReference type="InterPro" id="IPR013830">
    <property type="entry name" value="SGNH_hydro"/>
</dbReference>
<evidence type="ECO:0000259" key="2">
    <source>
        <dbReference type="Pfam" id="PF13472"/>
    </source>
</evidence>
<dbReference type="EMBL" id="NEVM01000005">
    <property type="protein sequence ID" value="OZI32569.1"/>
    <property type="molecule type" value="Genomic_DNA"/>
</dbReference>
<dbReference type="AlphaFoldDB" id="A0A261S5C4"/>
<protein>
    <submittedName>
        <fullName evidence="3">Lipase</fullName>
    </submittedName>
</protein>
<name>A0A261S5C4_9BORD</name>
<accession>A0A261S5C4</accession>
<dbReference type="Pfam" id="PF13472">
    <property type="entry name" value="Lipase_GDSL_2"/>
    <property type="match status" value="1"/>
</dbReference>
<dbReference type="Proteomes" id="UP000216020">
    <property type="component" value="Unassembled WGS sequence"/>
</dbReference>
<dbReference type="InterPro" id="IPR053140">
    <property type="entry name" value="GDSL_Rv0518-like"/>
</dbReference>
<feature type="domain" description="SGNH hydrolase-type esterase" evidence="2">
    <location>
        <begin position="246"/>
        <end position="442"/>
    </location>
</feature>
<reference evidence="4" key="1">
    <citation type="submission" date="2017-05" db="EMBL/GenBank/DDBJ databases">
        <title>Complete and WGS of Bordetella genogroups.</title>
        <authorList>
            <person name="Spilker T."/>
            <person name="Lipuma J."/>
        </authorList>
    </citation>
    <scope>NUCLEOTIDE SEQUENCE [LARGE SCALE GENOMIC DNA]</scope>
    <source>
        <strain evidence="4">AU16122</strain>
    </source>
</reference>
<evidence type="ECO:0000256" key="1">
    <source>
        <dbReference type="SAM" id="MobiDB-lite"/>
    </source>
</evidence>
<gene>
    <name evidence="3" type="ORF">CAL29_29625</name>
</gene>
<evidence type="ECO:0000313" key="4">
    <source>
        <dbReference type="Proteomes" id="UP000216020"/>
    </source>
</evidence>
<dbReference type="PANTHER" id="PTHR43784:SF2">
    <property type="entry name" value="GDSL-LIKE LIPASE_ACYLHYDROLASE, PUTATIVE (AFU_ORTHOLOGUE AFUA_2G00820)-RELATED"/>
    <property type="match status" value="1"/>
</dbReference>
<dbReference type="SUPFAM" id="SSF52266">
    <property type="entry name" value="SGNH hydrolase"/>
    <property type="match status" value="1"/>
</dbReference>
<sequence>MASASGHAQGGERVPAWLATWTASPQPVWGPDFLFPTNVPAVLAGQTVRQVARVSLGGRRLRLVLSNAYGKQPVVVGRGSVALAGTHGSLVPGSLRAVTYGGKSSAVIAPGAPLLSDPIDLPLPALARVTVSLYLPQATPAATFHWDGRATAWIAAGDQTGAARLDPAAQATTARLLLSGIEVEQDVERDGKPASARALPQRSMPGPPTTRPGAASPMTAGVGAAADLGMNGIDVQGFRTAGVVAAIGDSITDGAAATLDADTRWPDFLAEALAPRGMAVINAGISGARLLSDGMGVNALARLDRDVLSQPGVSAVVTLLGINDISWPGTAFEPDRAARPSLQALIAGYEQLIARAHARGVRVIGATLPPFEGALPGTPLADYYQPEKDALRQALNAWIRGSRAFDAVADVDAALRDPAHPARLAPRFDSGDHLHPGDAGNRKMAEVILPAVLDRGTLHGDQADFFSAAALSVASHENSGSERPKWP</sequence>